<dbReference type="Gene3D" id="3.40.50.10540">
    <property type="entry name" value="Crotonobetainyl-coa:carnitine coa-transferase, domain 1"/>
    <property type="match status" value="1"/>
</dbReference>
<evidence type="ECO:0000256" key="1">
    <source>
        <dbReference type="ARBA" id="ARBA00022679"/>
    </source>
</evidence>
<sequence length="400" mass="43621">MQPASGPLAGVKVIEMGTLIAGPFGGRLLAEFGADVIKIEVPEKGDPIRNWRILHDNGTSLWWYVQSRNKRCITLDCGDPEGLDVLKRLLKEADVLIENFRPGTLDKWGLTPQVLQEINPRLVVSRISGFGQTGPYSKRAGFGAIGESMGGIRYLTGYPNMAPTRVGISLGDSVAALYSVIGILMALYHRDCNGGGGQEIDVALYEAVFSLMESMVPEYDKKGIVRERTGSILPGIAPSNVYPTSDGKYAVIAANGDAIVQRLLTVMGRPDLIDDDRFRNNAARVRHMEFIDALITGWTETRTLAECLQQLNDNGIPAGPIYSIADIFDDPQYLARDMILDVPHPEFGTLKVPGIVPKLSKTPGKIAWLGPKLGEHNVEVLRDAGVSEEQIARMAERGIL</sequence>
<dbReference type="InterPro" id="IPR050483">
    <property type="entry name" value="CoA-transferase_III_domain"/>
</dbReference>
<dbReference type="InterPro" id="IPR003673">
    <property type="entry name" value="CoA-Trfase_fam_III"/>
</dbReference>
<proteinExistence type="predicted"/>
<dbReference type="GO" id="GO:0008410">
    <property type="term" value="F:CoA-transferase activity"/>
    <property type="evidence" value="ECO:0007669"/>
    <property type="project" value="TreeGrafter"/>
</dbReference>
<keyword evidence="1 2" id="KW-0808">Transferase</keyword>
<dbReference type="PANTHER" id="PTHR48207">
    <property type="entry name" value="SUCCINATE--HYDROXYMETHYLGLUTARATE COA-TRANSFERASE"/>
    <property type="match status" value="1"/>
</dbReference>
<dbReference type="EMBL" id="JAAIVB010000085">
    <property type="protein sequence ID" value="NEX64666.1"/>
    <property type="molecule type" value="Genomic_DNA"/>
</dbReference>
<keyword evidence="3" id="KW-1185">Reference proteome</keyword>
<gene>
    <name evidence="2" type="ORF">G3574_26610</name>
</gene>
<dbReference type="Pfam" id="PF02515">
    <property type="entry name" value="CoA_transf_3"/>
    <property type="match status" value="1"/>
</dbReference>
<dbReference type="SUPFAM" id="SSF89796">
    <property type="entry name" value="CoA-transferase family III (CaiB/BaiF)"/>
    <property type="match status" value="1"/>
</dbReference>
<dbReference type="Proteomes" id="UP000482155">
    <property type="component" value="Unassembled WGS sequence"/>
</dbReference>
<dbReference type="PANTHER" id="PTHR48207:SF3">
    <property type="entry name" value="SUCCINATE--HYDROXYMETHYLGLUTARATE COA-TRANSFERASE"/>
    <property type="match status" value="1"/>
</dbReference>
<organism evidence="2 3">
    <name type="scientific">Noviherbaspirillum galbum</name>
    <dbReference type="NCBI Taxonomy" id="2709383"/>
    <lineage>
        <taxon>Bacteria</taxon>
        <taxon>Pseudomonadati</taxon>
        <taxon>Pseudomonadota</taxon>
        <taxon>Betaproteobacteria</taxon>
        <taxon>Burkholderiales</taxon>
        <taxon>Oxalobacteraceae</taxon>
        <taxon>Noviherbaspirillum</taxon>
    </lineage>
</organism>
<dbReference type="InterPro" id="IPR023606">
    <property type="entry name" value="CoA-Trfase_III_dom_1_sf"/>
</dbReference>
<accession>A0A6B3SYQ2</accession>
<evidence type="ECO:0000313" key="3">
    <source>
        <dbReference type="Proteomes" id="UP000482155"/>
    </source>
</evidence>
<evidence type="ECO:0000313" key="2">
    <source>
        <dbReference type="EMBL" id="NEX64666.1"/>
    </source>
</evidence>
<reference evidence="2 3" key="1">
    <citation type="submission" date="2020-02" db="EMBL/GenBank/DDBJ databases">
        <authorList>
            <person name="Kim M.K."/>
        </authorList>
    </citation>
    <scope>NUCLEOTIDE SEQUENCE [LARGE SCALE GENOMIC DNA]</scope>
    <source>
        <strain evidence="2 3">17J57-3</strain>
    </source>
</reference>
<dbReference type="AlphaFoldDB" id="A0A6B3SYQ2"/>
<protein>
    <submittedName>
        <fullName evidence="2">CoA transferase</fullName>
    </submittedName>
</protein>
<comment type="caution">
    <text evidence="2">The sequence shown here is derived from an EMBL/GenBank/DDBJ whole genome shotgun (WGS) entry which is preliminary data.</text>
</comment>
<dbReference type="InterPro" id="IPR044855">
    <property type="entry name" value="CoA-Trfase_III_dom3_sf"/>
</dbReference>
<dbReference type="Gene3D" id="3.30.1540.10">
    <property type="entry name" value="formyl-coa transferase, domain 3"/>
    <property type="match status" value="1"/>
</dbReference>
<name>A0A6B3SYQ2_9BURK</name>